<proteinExistence type="predicted"/>
<evidence type="ECO:0000313" key="1">
    <source>
        <dbReference type="EMBL" id="MDS1114484.1"/>
    </source>
</evidence>
<keyword evidence="2" id="KW-1185">Reference proteome</keyword>
<accession>A0ABU2GU68</accession>
<comment type="caution">
    <text evidence="1">The sequence shown here is derived from an EMBL/GenBank/DDBJ whole genome shotgun (WGS) entry which is preliminary data.</text>
</comment>
<dbReference type="EMBL" id="JAVLUS010000008">
    <property type="protein sequence ID" value="MDS1114484.1"/>
    <property type="molecule type" value="Genomic_DNA"/>
</dbReference>
<gene>
    <name evidence="1" type="ORF">RD149_11980</name>
</gene>
<reference evidence="1 2" key="1">
    <citation type="submission" date="2023-08" db="EMBL/GenBank/DDBJ databases">
        <title>Bioegradation of LLDPE and BLDPE plastic by marine bacteria from coast plastic debris.</title>
        <authorList>
            <person name="Rong Z."/>
        </authorList>
    </citation>
    <scope>NUCLEOTIDE SEQUENCE [LARGE SCALE GENOMIC DNA]</scope>
    <source>
        <strain evidence="1 2">Z-2</strain>
    </source>
</reference>
<dbReference type="RefSeq" id="WP_310950616.1">
    <property type="nucleotide sequence ID" value="NZ_JAVLUS010000008.1"/>
</dbReference>
<organism evidence="1 2">
    <name type="scientific">Gordonia westfalica</name>
    <dbReference type="NCBI Taxonomy" id="158898"/>
    <lineage>
        <taxon>Bacteria</taxon>
        <taxon>Bacillati</taxon>
        <taxon>Actinomycetota</taxon>
        <taxon>Actinomycetes</taxon>
        <taxon>Mycobacteriales</taxon>
        <taxon>Gordoniaceae</taxon>
        <taxon>Gordonia</taxon>
    </lineage>
</organism>
<protein>
    <recommendedName>
        <fullName evidence="3">MuF-like minor capsid protein</fullName>
    </recommendedName>
</protein>
<dbReference type="Proteomes" id="UP001265083">
    <property type="component" value="Unassembled WGS sequence"/>
</dbReference>
<sequence length="193" mass="20908">MAYRDTLIALSERSERQVLAAYNAYLSGSLSRDECIQWIASAITVSNGQAHALANLAYAAEVMAQLGTPAAVPASTAPDDLDRLTKAASTVLEVAAGTAASEAVVGRLGRAEPLETAARSYSDAMVRSGRTRGWVRQRSAGCCQLCTWWWREGRVWPAEHRFQTHKGCTCTPKPVIAEGIKETWKTARAKGIR</sequence>
<evidence type="ECO:0000313" key="2">
    <source>
        <dbReference type="Proteomes" id="UP001265083"/>
    </source>
</evidence>
<evidence type="ECO:0008006" key="3">
    <source>
        <dbReference type="Google" id="ProtNLM"/>
    </source>
</evidence>
<name>A0ABU2GU68_9ACTN</name>